<keyword evidence="1" id="KW-0812">Transmembrane</keyword>
<reference evidence="3" key="1">
    <citation type="submission" date="2017-08" db="EMBL/GenBank/DDBJ databases">
        <authorList>
            <person name="Varghese N."/>
            <person name="Submissions S."/>
        </authorList>
    </citation>
    <scope>NUCLEOTIDE SEQUENCE [LARGE SCALE GENOMIC DNA]</scope>
    <source>
        <strain evidence="3">JC23</strain>
    </source>
</reference>
<gene>
    <name evidence="2" type="ORF">SAMN05877842_102577</name>
</gene>
<evidence type="ECO:0000256" key="1">
    <source>
        <dbReference type="SAM" id="Phobius"/>
    </source>
</evidence>
<dbReference type="Proteomes" id="UP000219252">
    <property type="component" value="Unassembled WGS sequence"/>
</dbReference>
<dbReference type="OrthoDB" id="2736499at2"/>
<feature type="transmembrane region" description="Helical" evidence="1">
    <location>
        <begin position="51"/>
        <end position="71"/>
    </location>
</feature>
<keyword evidence="3" id="KW-1185">Reference proteome</keyword>
<dbReference type="AlphaFoldDB" id="A0A285U5I1"/>
<feature type="transmembrane region" description="Helical" evidence="1">
    <location>
        <begin position="78"/>
        <end position="101"/>
    </location>
</feature>
<feature type="transmembrane region" description="Helical" evidence="1">
    <location>
        <begin position="12"/>
        <end position="31"/>
    </location>
</feature>
<accession>A0A285U5I1</accession>
<organism evidence="2 3">
    <name type="scientific">Ureibacillus acetophenoni</name>
    <dbReference type="NCBI Taxonomy" id="614649"/>
    <lineage>
        <taxon>Bacteria</taxon>
        <taxon>Bacillati</taxon>
        <taxon>Bacillota</taxon>
        <taxon>Bacilli</taxon>
        <taxon>Bacillales</taxon>
        <taxon>Caryophanaceae</taxon>
        <taxon>Ureibacillus</taxon>
    </lineage>
</organism>
<protein>
    <submittedName>
        <fullName evidence="2">Uncharacterized protein</fullName>
    </submittedName>
</protein>
<name>A0A285U5I1_9BACL</name>
<sequence>MLLKKKKTANWLYIIVIILIPILVFITPEMISMLWTSKSDHIAFISYGKSFILYLISFGIICMFLFGMYLIKHLVINLAIGFVGVFILFYVNFVGIQYSIYLDENYIEFMPLFGETERHEWNKISKVFHELPTNQLEEKYIFEFYDGQLFEFATTSNLSADLKNRIYEKVLSLEVSIEEY</sequence>
<keyword evidence="1" id="KW-0472">Membrane</keyword>
<evidence type="ECO:0000313" key="3">
    <source>
        <dbReference type="Proteomes" id="UP000219252"/>
    </source>
</evidence>
<evidence type="ECO:0000313" key="2">
    <source>
        <dbReference type="EMBL" id="SOC36648.1"/>
    </source>
</evidence>
<proteinExistence type="predicted"/>
<dbReference type="RefSeq" id="WP_097148617.1">
    <property type="nucleotide sequence ID" value="NZ_OBQC01000002.1"/>
</dbReference>
<keyword evidence="1" id="KW-1133">Transmembrane helix</keyword>
<dbReference type="EMBL" id="OBQC01000002">
    <property type="protein sequence ID" value="SOC36648.1"/>
    <property type="molecule type" value="Genomic_DNA"/>
</dbReference>